<evidence type="ECO:0000313" key="6">
    <source>
        <dbReference type="Proteomes" id="UP000065473"/>
    </source>
</evidence>
<dbReference type="EMBL" id="CP013695">
    <property type="protein sequence ID" value="ALU31407.1"/>
    <property type="molecule type" value="Genomic_DNA"/>
</dbReference>
<organism evidence="3 6">
    <name type="scientific">Sulfolobus acidocaldarius</name>
    <dbReference type="NCBI Taxonomy" id="2285"/>
    <lineage>
        <taxon>Archaea</taxon>
        <taxon>Thermoproteota</taxon>
        <taxon>Thermoprotei</taxon>
        <taxon>Sulfolobales</taxon>
        <taxon>Sulfolobaceae</taxon>
        <taxon>Sulfolobus</taxon>
    </lineage>
</organism>
<feature type="transmembrane region" description="Helical" evidence="1">
    <location>
        <begin position="281"/>
        <end position="308"/>
    </location>
</feature>
<gene>
    <name evidence="3" type="ORF">ATY89_01105</name>
    <name evidence="4" type="ORF">ATZ20_04140</name>
</gene>
<keyword evidence="1" id="KW-1133">Transmembrane helix</keyword>
<reference evidence="5 6" key="1">
    <citation type="submission" date="2015-12" db="EMBL/GenBank/DDBJ databases">
        <title>A stable core within a dynamic pangenome in Sulfolobus acidocaldarius.</title>
        <authorList>
            <person name="Anderson R."/>
            <person name="Kouris A."/>
            <person name="Seward C."/>
            <person name="Campbell K."/>
            <person name="Whitaker R."/>
        </authorList>
    </citation>
    <scope>NUCLEOTIDE SEQUENCE [LARGE SCALE GENOMIC DNA]</scope>
    <source>
        <strain evidence="3 6">GG12-C01-09</strain>
        <strain evidence="4 5">NG05B_CO5_07</strain>
    </source>
</reference>
<feature type="transmembrane region" description="Helical" evidence="1">
    <location>
        <begin position="117"/>
        <end position="138"/>
    </location>
</feature>
<keyword evidence="1" id="KW-0812">Transmembrane</keyword>
<protein>
    <recommendedName>
        <fullName evidence="2">Zinc-ribbon domain-containing protein</fullName>
    </recommendedName>
</protein>
<feature type="domain" description="Zinc-ribbon" evidence="2">
    <location>
        <begin position="5"/>
        <end position="24"/>
    </location>
</feature>
<evidence type="ECO:0000313" key="4">
    <source>
        <dbReference type="EMBL" id="ALU31407.1"/>
    </source>
</evidence>
<dbReference type="RefSeq" id="WP_011277932.1">
    <property type="nucleotide sequence ID" value="NZ_BHWZ01000002.1"/>
</dbReference>
<dbReference type="PaxDb" id="1435377-SUSAZ_04990"/>
<proteinExistence type="predicted"/>
<dbReference type="Proteomes" id="UP000065473">
    <property type="component" value="Chromosome"/>
</dbReference>
<feature type="transmembrane region" description="Helical" evidence="1">
    <location>
        <begin position="173"/>
        <end position="191"/>
    </location>
</feature>
<sequence>MAKNCPRCGKSVPDDARYCYSCGYYFGSVQVPKQDTPVTISAIANYIPRLLRIGKLILGISIIFAAIAGIVFLSHLIQLNPSGGIIAGSIIGILGLIAYLVSPIFSMFRADLSVNKITILTGLGFYFLIGLSSIIISISTPISFPFGMAGGIVVIVGVILTLISNYVVEGNKLIKVIFQMIGVILIYVYTYNAGRFLVVNYESTLWGVAVILALIPSLISTVSEGELISVDNPMAKGEVGELINNSMLGLGLLIFSIGMILTGSVQVSFPPSPGLLDAVYALSITSGVLAIVGGIIGLILSIFIIIYIMTNRKMPKM</sequence>
<dbReference type="InterPro" id="IPR026870">
    <property type="entry name" value="Zinc_ribbon_dom"/>
</dbReference>
<dbReference type="OMA" id="NSAYWAI"/>
<feature type="transmembrane region" description="Helical" evidence="1">
    <location>
        <begin position="56"/>
        <end position="77"/>
    </location>
</feature>
<name>A0A0U2XZH1_9CREN</name>
<dbReference type="Pfam" id="PF13240">
    <property type="entry name" value="Zn_Ribbon_1"/>
    <property type="match status" value="1"/>
</dbReference>
<dbReference type="GeneID" id="14551583"/>
<accession>A0A0U2XZH1</accession>
<feature type="transmembrane region" description="Helical" evidence="1">
    <location>
        <begin position="203"/>
        <end position="222"/>
    </location>
</feature>
<dbReference type="AlphaFoldDB" id="A0A0U2XZH1"/>
<dbReference type="OrthoDB" id="44268at2157"/>
<evidence type="ECO:0000259" key="2">
    <source>
        <dbReference type="Pfam" id="PF13240"/>
    </source>
</evidence>
<dbReference type="Proteomes" id="UP000060043">
    <property type="component" value="Chromosome"/>
</dbReference>
<feature type="transmembrane region" description="Helical" evidence="1">
    <location>
        <begin position="144"/>
        <end position="166"/>
    </location>
</feature>
<evidence type="ECO:0000256" key="1">
    <source>
        <dbReference type="SAM" id="Phobius"/>
    </source>
</evidence>
<feature type="transmembrane region" description="Helical" evidence="1">
    <location>
        <begin position="242"/>
        <end position="261"/>
    </location>
</feature>
<keyword evidence="1" id="KW-0472">Membrane</keyword>
<dbReference type="EMBL" id="CP013694">
    <property type="protein sequence ID" value="ALU28689.1"/>
    <property type="molecule type" value="Genomic_DNA"/>
</dbReference>
<evidence type="ECO:0000313" key="3">
    <source>
        <dbReference type="EMBL" id="ALU28689.1"/>
    </source>
</evidence>
<feature type="transmembrane region" description="Helical" evidence="1">
    <location>
        <begin position="83"/>
        <end position="105"/>
    </location>
</feature>
<evidence type="ECO:0000313" key="5">
    <source>
        <dbReference type="Proteomes" id="UP000060043"/>
    </source>
</evidence>